<name>A0AC34Q675_9BILA</name>
<accession>A0AC34Q675</accession>
<dbReference type="WBParaSite" id="JU765_v2.g13251.t1">
    <property type="protein sequence ID" value="JU765_v2.g13251.t1"/>
    <property type="gene ID" value="JU765_v2.g13251"/>
</dbReference>
<evidence type="ECO:0000313" key="2">
    <source>
        <dbReference type="WBParaSite" id="JU765_v2.g13251.t1"/>
    </source>
</evidence>
<protein>
    <submittedName>
        <fullName evidence="2">Phosphoinositide 5-phosphatase</fullName>
    </submittedName>
</protein>
<dbReference type="Proteomes" id="UP000887576">
    <property type="component" value="Unplaced"/>
</dbReference>
<reference evidence="2" key="1">
    <citation type="submission" date="2022-11" db="UniProtKB">
        <authorList>
            <consortium name="WormBaseParasite"/>
        </authorList>
    </citation>
    <scope>IDENTIFICATION</scope>
</reference>
<proteinExistence type="predicted"/>
<sequence>MSLRGYRVYAIPKDSGSLYKIIVESVNNNAYLYIENGCITTLSTAEGDKLKQTSTKIADGCGLMGILRLSAIDDAYLILITEVKSVGKLNEIDVNKISAVKLLSLNREPNQAIDERIPELGRLLSSENFYFAHSLSSGNTFDLTLSTQSRNEPGTVDYRFFWNRSLYFPLERFGINPDDWFVRCMCGSVLIRTVYVGHRTAKVAIISRLSSERVGTRFNVRGANDDGCVANFVETEQLISFEDQQLSYIQIRGSVPLFWEQPGIQVGSHSIRMRSIEASVPAFERHYAELKRLYNNVANVNLLGSKEGERKLSEAFKTVARGSSHTDVEMISFDYHAQMRASKSSIKTLQARLEPLVEQHGYFLMIDGKIQKLQTGVIRTNCLDCLDRTNCVQTLIGLKALSMQLIDLEVEKLKVGISSRFEETLKEIWQKNGDQCSVIYAGTGALEGKSKIKDASRSIARTLQNNWMDSAKQESFDLFLLGNGYFDDQFDKASRFLPSQLMKECPNALPELIQRREEMSTRETLSVFVGTWNVNGGKNLNNIAFKHENSFEEWFYGSNWASGDIATHDIVAIGLEEIVDLNASNLMKASTTNQRIFCETVRKTLCEKSREKYVVLACEQLVGVCMILCARIHLLPRIRGLAVSDVKTGMGGATGNKGSVAARLTIDATSICFVCSHFAAGQHEVQNRNDDFATTIRKLKFPQGRSINSHDVIFWFGDFNYRISASAIDIKRAIENKDYMSLMKADQLTDQRLLGNVFQGFQEGVLNFAPTYKYDTFSDDYDTSEKCRAPAWTDRVLWKDEPSEKLVRLTEYRRSEIRTSDHRPVGAIFTLDVLKVDLKKCEQIFRDVVASLGPPDCMILCSIPDYSVFPPEFKEPVIKKLAELDIQCALATLEGPFLKIGMPNGALTLAALSMDGAEITANGSTKTVSVQLRSPDWEDDWTLRLAPAFKREPSCINLNNIDGLSIVNLDIDDDDDALSLTSARSCSDFNFSRQSPKLEHQILAQSSAVQTAPPPPPRPSAFPVPPVNGNGYSNGIPAVPPRPSPADWPPKFT</sequence>
<organism evidence="1 2">
    <name type="scientific">Panagrolaimus sp. JU765</name>
    <dbReference type="NCBI Taxonomy" id="591449"/>
    <lineage>
        <taxon>Eukaryota</taxon>
        <taxon>Metazoa</taxon>
        <taxon>Ecdysozoa</taxon>
        <taxon>Nematoda</taxon>
        <taxon>Chromadorea</taxon>
        <taxon>Rhabditida</taxon>
        <taxon>Tylenchina</taxon>
        <taxon>Panagrolaimomorpha</taxon>
        <taxon>Panagrolaimoidea</taxon>
        <taxon>Panagrolaimidae</taxon>
        <taxon>Panagrolaimus</taxon>
    </lineage>
</organism>
<evidence type="ECO:0000313" key="1">
    <source>
        <dbReference type="Proteomes" id="UP000887576"/>
    </source>
</evidence>